<keyword evidence="4 8" id="KW-0812">Transmembrane</keyword>
<keyword evidence="12" id="KW-0675">Receptor</keyword>
<dbReference type="InterPro" id="IPR039426">
    <property type="entry name" value="TonB-dep_rcpt-like"/>
</dbReference>
<dbReference type="Pfam" id="PF07715">
    <property type="entry name" value="Plug"/>
    <property type="match status" value="1"/>
</dbReference>
<dbReference type="Gene3D" id="2.170.130.10">
    <property type="entry name" value="TonB-dependent receptor, plug domain"/>
    <property type="match status" value="1"/>
</dbReference>
<evidence type="ECO:0000313" key="12">
    <source>
        <dbReference type="EMBL" id="QNQ08116.1"/>
    </source>
</evidence>
<organism evidence="12 13">
    <name type="scientific">Sphingomonas alpina</name>
    <dbReference type="NCBI Taxonomy" id="653931"/>
    <lineage>
        <taxon>Bacteria</taxon>
        <taxon>Pseudomonadati</taxon>
        <taxon>Pseudomonadota</taxon>
        <taxon>Alphaproteobacteria</taxon>
        <taxon>Sphingomonadales</taxon>
        <taxon>Sphingomonadaceae</taxon>
        <taxon>Sphingomonas</taxon>
    </lineage>
</organism>
<dbReference type="KEGG" id="spap:H3Z74_15215"/>
<dbReference type="InterPro" id="IPR037066">
    <property type="entry name" value="Plug_dom_sf"/>
</dbReference>
<evidence type="ECO:0000256" key="9">
    <source>
        <dbReference type="RuleBase" id="RU003357"/>
    </source>
</evidence>
<name>A0A7H0LEL3_9SPHN</name>
<keyword evidence="5 9" id="KW-0798">TonB box</keyword>
<evidence type="ECO:0000256" key="1">
    <source>
        <dbReference type="ARBA" id="ARBA00004571"/>
    </source>
</evidence>
<feature type="domain" description="TonB-dependent receptor plug" evidence="11">
    <location>
        <begin position="32"/>
        <end position="132"/>
    </location>
</feature>
<evidence type="ECO:0000256" key="4">
    <source>
        <dbReference type="ARBA" id="ARBA00022692"/>
    </source>
</evidence>
<accession>A0A7H0LEL3</accession>
<comment type="subcellular location">
    <subcellularLocation>
        <location evidence="1 8">Cell outer membrane</location>
        <topology evidence="1 8">Multi-pass membrane protein</topology>
    </subcellularLocation>
</comment>
<dbReference type="RefSeq" id="WP_187760445.1">
    <property type="nucleotide sequence ID" value="NZ_CP061038.1"/>
</dbReference>
<gene>
    <name evidence="12" type="ORF">H3Z74_15215</name>
</gene>
<evidence type="ECO:0000256" key="7">
    <source>
        <dbReference type="ARBA" id="ARBA00023237"/>
    </source>
</evidence>
<dbReference type="AlphaFoldDB" id="A0A7H0LEL3"/>
<keyword evidence="6 8" id="KW-0472">Membrane</keyword>
<evidence type="ECO:0000256" key="5">
    <source>
        <dbReference type="ARBA" id="ARBA00023077"/>
    </source>
</evidence>
<dbReference type="Pfam" id="PF00593">
    <property type="entry name" value="TonB_dep_Rec_b-barrel"/>
    <property type="match status" value="1"/>
</dbReference>
<evidence type="ECO:0000256" key="8">
    <source>
        <dbReference type="PROSITE-ProRule" id="PRU01360"/>
    </source>
</evidence>
<evidence type="ECO:0000256" key="6">
    <source>
        <dbReference type="ARBA" id="ARBA00023136"/>
    </source>
</evidence>
<keyword evidence="7 8" id="KW-0998">Cell outer membrane</keyword>
<comment type="similarity">
    <text evidence="8 9">Belongs to the TonB-dependent receptor family.</text>
</comment>
<protein>
    <submittedName>
        <fullName evidence="12">TonB-dependent receptor</fullName>
    </submittedName>
</protein>
<evidence type="ECO:0000313" key="13">
    <source>
        <dbReference type="Proteomes" id="UP000516148"/>
    </source>
</evidence>
<evidence type="ECO:0000256" key="2">
    <source>
        <dbReference type="ARBA" id="ARBA00022448"/>
    </source>
</evidence>
<dbReference type="InterPro" id="IPR036942">
    <property type="entry name" value="Beta-barrel_TonB_sf"/>
</dbReference>
<dbReference type="SUPFAM" id="SSF56935">
    <property type="entry name" value="Porins"/>
    <property type="match status" value="1"/>
</dbReference>
<dbReference type="PANTHER" id="PTHR40980:SF4">
    <property type="entry name" value="TONB-DEPENDENT RECEPTOR-LIKE BETA-BARREL DOMAIN-CONTAINING PROTEIN"/>
    <property type="match status" value="1"/>
</dbReference>
<keyword evidence="13" id="KW-1185">Reference proteome</keyword>
<dbReference type="GO" id="GO:0009279">
    <property type="term" value="C:cell outer membrane"/>
    <property type="evidence" value="ECO:0007669"/>
    <property type="project" value="UniProtKB-SubCell"/>
</dbReference>
<reference evidence="12 13" key="1">
    <citation type="submission" date="2020-09" db="EMBL/GenBank/DDBJ databases">
        <title>Sphingomonas sp., a new species isolated from pork steak.</title>
        <authorList>
            <person name="Heidler von Heilborn D."/>
        </authorList>
    </citation>
    <scope>NUCLEOTIDE SEQUENCE [LARGE SCALE GENOMIC DNA]</scope>
    <source>
        <strain evidence="13">S8-3T</strain>
    </source>
</reference>
<dbReference type="PANTHER" id="PTHR40980">
    <property type="entry name" value="PLUG DOMAIN-CONTAINING PROTEIN"/>
    <property type="match status" value="1"/>
</dbReference>
<dbReference type="Proteomes" id="UP000516148">
    <property type="component" value="Chromosome"/>
</dbReference>
<dbReference type="EMBL" id="CP061038">
    <property type="protein sequence ID" value="QNQ08116.1"/>
    <property type="molecule type" value="Genomic_DNA"/>
</dbReference>
<evidence type="ECO:0000259" key="11">
    <source>
        <dbReference type="Pfam" id="PF07715"/>
    </source>
</evidence>
<keyword evidence="2 8" id="KW-0813">Transport</keyword>
<keyword evidence="3 8" id="KW-1134">Transmembrane beta strand</keyword>
<dbReference type="InterPro" id="IPR000531">
    <property type="entry name" value="Beta-barrel_TonB"/>
</dbReference>
<feature type="domain" description="TonB-dependent receptor-like beta-barrel" evidence="10">
    <location>
        <begin position="268"/>
        <end position="649"/>
    </location>
</feature>
<sequence>MAAPAEPAAEDQQQSSDIIVNGTIIFRNRTEDPNPVLSYDLEYFQRFEPVSVGEMLKRVPGVTFTSDVLEYDAVQFRGLPPGYTQVLINGRRAPGGEADRSFFVDRIPAELVEKIEIVRSPRADQPSEGVAGTLNIVTKEAATFEGGFAKLGALINKDGKVRPSLGAAYAGRIGEDTTYWGALNYQERRNAKKKVSLRFKKFTTGSLDAADPQFKNTELQDDTRDGSDLSGSAEIRHDFGGKSFLRLQGFFVDTNRDENEVSSTFKGAKLTPDGVELQHEKIKQQTYAINADGAFDLGGGQVGIAGSWSGYRENTKVRSDEGSTAANATLAGTETLRIKDDEYTGTLYYAVGTDSLRFKAGIDVLNKTRNGTNFTFDDDSELEGPIAGSVFRIREKRYDPYARLTFEPNAMLTIDAGLRYEITRRNVLSNLAGAANLTQSARYNTEALNPSLHLRYAPTSADQFRASIARTVRRPNYDLITPYLQEEEPADENVTRGNPLLRNERAWGVDVGYERKLGRKGIFGINFFYRDIIDVIETVDTNTNYVNGNDSFDILEPRNIGKGKTWGFEVDFSAPLDVIGLPDTGLFANYTYLDSSIRDPFTGEKRRFNNQPHHVYNAGFIHTLNKLDASFGATVSGRSKASESNFDETIDLTYDPDLEAFVEKRLGKHFVLRFSVQDILRRSKKEAFLKYDGDSYQEILANRRAGVLKEYELERENAGPLYQVTLRAAF</sequence>
<dbReference type="PROSITE" id="PS52016">
    <property type="entry name" value="TONB_DEPENDENT_REC_3"/>
    <property type="match status" value="1"/>
</dbReference>
<dbReference type="InterPro" id="IPR012910">
    <property type="entry name" value="Plug_dom"/>
</dbReference>
<proteinExistence type="inferred from homology"/>
<evidence type="ECO:0000259" key="10">
    <source>
        <dbReference type="Pfam" id="PF00593"/>
    </source>
</evidence>
<dbReference type="Gene3D" id="2.40.170.20">
    <property type="entry name" value="TonB-dependent receptor, beta-barrel domain"/>
    <property type="match status" value="1"/>
</dbReference>
<evidence type="ECO:0000256" key="3">
    <source>
        <dbReference type="ARBA" id="ARBA00022452"/>
    </source>
</evidence>